<dbReference type="EMBL" id="BAAAEW010000037">
    <property type="protein sequence ID" value="GAA0763437.1"/>
    <property type="molecule type" value="Genomic_DNA"/>
</dbReference>
<evidence type="ECO:0008006" key="3">
    <source>
        <dbReference type="Google" id="ProtNLM"/>
    </source>
</evidence>
<evidence type="ECO:0000313" key="1">
    <source>
        <dbReference type="EMBL" id="GAA0763437.1"/>
    </source>
</evidence>
<keyword evidence="2" id="KW-1185">Reference proteome</keyword>
<evidence type="ECO:0000313" key="2">
    <source>
        <dbReference type="Proteomes" id="UP001500279"/>
    </source>
</evidence>
<accession>A0ABN1KDN5</accession>
<sequence>MKLGGTAGVLLALAGTGAVLWAPGWRDDRLSQAARSLFAAVAGVVLDGSLPDAPAPRAAALQAHLVRLEASLRGLAPATRQQISQLLAVLCMAPGRLALTGLPVDWAQATPDQLANMLQSLRMSSNTTRQQVYHALRDLTNAAYFADPSTWAAMGYPGPQAV</sequence>
<name>A0ABN1KDN5_9BURK</name>
<organism evidence="1 2">
    <name type="scientific">Ideonella azotifigens</name>
    <dbReference type="NCBI Taxonomy" id="513160"/>
    <lineage>
        <taxon>Bacteria</taxon>
        <taxon>Pseudomonadati</taxon>
        <taxon>Pseudomonadota</taxon>
        <taxon>Betaproteobacteria</taxon>
        <taxon>Burkholderiales</taxon>
        <taxon>Sphaerotilaceae</taxon>
        <taxon>Ideonella</taxon>
    </lineage>
</organism>
<comment type="caution">
    <text evidence="1">The sequence shown here is derived from an EMBL/GenBank/DDBJ whole genome shotgun (WGS) entry which is preliminary data.</text>
</comment>
<gene>
    <name evidence="1" type="ORF">GCM10009107_48730</name>
</gene>
<proteinExistence type="predicted"/>
<dbReference type="Proteomes" id="UP001500279">
    <property type="component" value="Unassembled WGS sequence"/>
</dbReference>
<protein>
    <recommendedName>
        <fullName evidence="3">Twin-arginine translocation pathway signal protein</fullName>
    </recommendedName>
</protein>
<reference evidence="1 2" key="1">
    <citation type="journal article" date="2019" name="Int. J. Syst. Evol. Microbiol.">
        <title>The Global Catalogue of Microorganisms (GCM) 10K type strain sequencing project: providing services to taxonomists for standard genome sequencing and annotation.</title>
        <authorList>
            <consortium name="The Broad Institute Genomics Platform"/>
            <consortium name="The Broad Institute Genome Sequencing Center for Infectious Disease"/>
            <person name="Wu L."/>
            <person name="Ma J."/>
        </authorList>
    </citation>
    <scope>NUCLEOTIDE SEQUENCE [LARGE SCALE GENOMIC DNA]</scope>
    <source>
        <strain evidence="1 2">JCM 15503</strain>
    </source>
</reference>